<sequence length="392" mass="45282">MAEDSFFIQEGAEQEGIINLQKEISKLSKMYKVICVVEGGDDVLFYRPLVAEVFTKIGNITTLDIGFLVTSGKSANLALAEEINSRPTRYKTFQNNQHLYYMHFVDRDQDSYLLHFAKAKLSCENFIHEYPKIYTYPNVFITKYYSYESYFLEGIDSSVHQTNLYRITERITEYNQLGGGGDNTPSSWVEKCEIGVASLFTNEATTAFIEKIRSIRQHILYLGALDILQRIKHNTEDNVPAINDAQGMIISQRFNTKNNLLKKIRTTSQDLTMKEVEFIISSSEEIKKEQLPSELFSEEDVNNIINEIKKLEGDEGQLWLKVFKGKNFSPVLSEGLKGINLIFKDEKLPFVQNLKGIFPALTYYFHQERIFPQDIKDFLEENYKQFTNEQSA</sequence>
<gene>
    <name evidence="1" type="ORF">SapgrDRAFT_0149</name>
</gene>
<evidence type="ECO:0008006" key="3">
    <source>
        <dbReference type="Google" id="ProtNLM"/>
    </source>
</evidence>
<dbReference type="RefSeq" id="WP_002656449.1">
    <property type="nucleotide sequence ID" value="NZ_JH719942.1"/>
</dbReference>
<reference evidence="2" key="1">
    <citation type="journal article" date="2012" name="Stand. Genomic Sci.">
        <title>Permanent draft genome sequence of the gliding predator Saprospira grandis strain Sa g1 (= HR1).</title>
        <authorList>
            <person name="Mavromatis K."/>
            <person name="Chertkov O."/>
            <person name="Lapidus A."/>
            <person name="Nolan M."/>
            <person name="Lucas S."/>
            <person name="Tice H."/>
            <person name="Del Rio T.G."/>
            <person name="Cheng J.F."/>
            <person name="Han C."/>
            <person name="Tapia R."/>
            <person name="Bruce D."/>
            <person name="Goodwin L.A."/>
            <person name="Pitluck S."/>
            <person name="Huntemann M."/>
            <person name="Liolios K."/>
            <person name="Pagani I."/>
            <person name="Ivanova N."/>
            <person name="Mikhailova N."/>
            <person name="Pati A."/>
            <person name="Chen A."/>
            <person name="Palaniappan K."/>
            <person name="Land M."/>
            <person name="Brambilla E.M."/>
            <person name="Rohde M."/>
            <person name="Spring S."/>
            <person name="Goker M."/>
            <person name="Detter J.C."/>
            <person name="Bristow J."/>
            <person name="Eisen J.A."/>
            <person name="Markowitz V."/>
            <person name="Hugenholtz P."/>
            <person name="Kyrpides N.C."/>
            <person name="Klenk H.P."/>
            <person name="Woyke T."/>
        </authorList>
    </citation>
    <scope>NUCLEOTIDE SEQUENCE [LARGE SCALE GENOMIC DNA]</scope>
    <source>
        <strain evidence="2">DSM 2844</strain>
    </source>
</reference>
<dbReference type="OrthoDB" id="794548at2"/>
<evidence type="ECO:0000313" key="1">
    <source>
        <dbReference type="EMBL" id="EJF51908.1"/>
    </source>
</evidence>
<evidence type="ECO:0000313" key="2">
    <source>
        <dbReference type="Proteomes" id="UP000005113"/>
    </source>
</evidence>
<protein>
    <recommendedName>
        <fullName evidence="3">DUF4435 domain-containing protein</fullName>
    </recommendedName>
</protein>
<dbReference type="EMBL" id="JH719942">
    <property type="protein sequence ID" value="EJF51908.1"/>
    <property type="molecule type" value="Genomic_DNA"/>
</dbReference>
<dbReference type="HOGENOM" id="CLU_703765_0_0_10"/>
<dbReference type="AlphaFoldDB" id="J1I0W4"/>
<name>J1I0W4_9BACT</name>
<proteinExistence type="predicted"/>
<organism evidence="1 2">
    <name type="scientific">Saprospira grandis DSM 2844</name>
    <dbReference type="NCBI Taxonomy" id="694433"/>
    <lineage>
        <taxon>Bacteria</taxon>
        <taxon>Pseudomonadati</taxon>
        <taxon>Bacteroidota</taxon>
        <taxon>Saprospiria</taxon>
        <taxon>Saprospirales</taxon>
        <taxon>Saprospiraceae</taxon>
        <taxon>Saprospira</taxon>
    </lineage>
</organism>
<dbReference type="Proteomes" id="UP000005113">
    <property type="component" value="Unassembled WGS sequence"/>
</dbReference>
<accession>J1I0W4</accession>